<dbReference type="Proteomes" id="UP000712600">
    <property type="component" value="Unassembled WGS sequence"/>
</dbReference>
<dbReference type="EMBL" id="QGKX02000088">
    <property type="protein sequence ID" value="KAF3588451.1"/>
    <property type="molecule type" value="Genomic_DNA"/>
</dbReference>
<comment type="caution">
    <text evidence="2">The sequence shown here is derived from an EMBL/GenBank/DDBJ whole genome shotgun (WGS) entry which is preliminary data.</text>
</comment>
<proteinExistence type="predicted"/>
<organism evidence="2 3">
    <name type="scientific">Brassica cretica</name>
    <name type="common">Mustard</name>
    <dbReference type="NCBI Taxonomy" id="69181"/>
    <lineage>
        <taxon>Eukaryota</taxon>
        <taxon>Viridiplantae</taxon>
        <taxon>Streptophyta</taxon>
        <taxon>Embryophyta</taxon>
        <taxon>Tracheophyta</taxon>
        <taxon>Spermatophyta</taxon>
        <taxon>Magnoliopsida</taxon>
        <taxon>eudicotyledons</taxon>
        <taxon>Gunneridae</taxon>
        <taxon>Pentapetalae</taxon>
        <taxon>rosids</taxon>
        <taxon>malvids</taxon>
        <taxon>Brassicales</taxon>
        <taxon>Brassicaceae</taxon>
        <taxon>Brassiceae</taxon>
        <taxon>Brassica</taxon>
    </lineage>
</organism>
<evidence type="ECO:0000256" key="1">
    <source>
        <dbReference type="SAM" id="MobiDB-lite"/>
    </source>
</evidence>
<dbReference type="AlphaFoldDB" id="A0A8S9S494"/>
<reference evidence="2" key="1">
    <citation type="submission" date="2019-12" db="EMBL/GenBank/DDBJ databases">
        <title>Genome sequencing and annotation of Brassica cretica.</title>
        <authorList>
            <person name="Studholme D.J."/>
            <person name="Sarris P."/>
        </authorList>
    </citation>
    <scope>NUCLEOTIDE SEQUENCE</scope>
    <source>
        <strain evidence="2">PFS-109/04</strain>
        <tissue evidence="2">Leaf</tissue>
    </source>
</reference>
<evidence type="ECO:0000313" key="3">
    <source>
        <dbReference type="Proteomes" id="UP000712600"/>
    </source>
</evidence>
<evidence type="ECO:0000313" key="2">
    <source>
        <dbReference type="EMBL" id="KAF3588451.1"/>
    </source>
</evidence>
<protein>
    <submittedName>
        <fullName evidence="2">Uncharacterized protein</fullName>
    </submittedName>
</protein>
<accession>A0A8S9S494</accession>
<feature type="compositionally biased region" description="Polar residues" evidence="1">
    <location>
        <begin position="54"/>
        <end position="69"/>
    </location>
</feature>
<feature type="region of interest" description="Disordered" evidence="1">
    <location>
        <begin position="1"/>
        <end position="70"/>
    </location>
</feature>
<gene>
    <name evidence="2" type="ORF">F2Q69_00030276</name>
</gene>
<sequence length="167" mass="18479">MGSSRSPAGNWDPVSPGRQQTTRNRSVRVASRRSGTRQFGSPAGDQESDCSDRPQVTTTHSVQVSSMRSGRSLCRSRAGYRDTTCPGHQLVVGMRLVQVASRLPHLTDLMHSCLNLRNSLLRVSIKLSLVSSRSELPLKLSYMVRTRKLVDSSCGRGVYLFKHSYAD</sequence>
<name>A0A8S9S494_BRACR</name>